<dbReference type="Proteomes" id="UP001153076">
    <property type="component" value="Unassembled WGS sequence"/>
</dbReference>
<dbReference type="PANTHER" id="PTHR22966">
    <property type="entry name" value="2-AMINOETHANETHIOL DIOXYGENASE"/>
    <property type="match status" value="1"/>
</dbReference>
<dbReference type="PANTHER" id="PTHR22966:SF1">
    <property type="entry name" value="PLANT CYSTEINE OXIDASE 1"/>
    <property type="match status" value="1"/>
</dbReference>
<proteinExistence type="inferred from homology"/>
<evidence type="ECO:0000313" key="10">
    <source>
        <dbReference type="Proteomes" id="UP001153076"/>
    </source>
</evidence>
<accession>A0A9Q1JZ49</accession>
<sequence>MGFEWETTTDRSARMNRRRQRKQPLVRTLFETCTEVFANGGTGFIPPPADVQRLCSILDSMKAADVGLSPEMPYFRATKTGQAPVITYLHLYECEQFSMGIFCLPPSGVLPLHNHPGMTVFSKILFGTMHIKSYDWANDITCSSPTDAAVPGLARLKVNAVFAAPCGTSVLYPTAGGNMHCFTAVTSCAVLDVLGPPYSDRHGRHCTYYLERPLASFSVDGLSVAADEKEGFAWLQERDKPSDLFVVGAPYRGPKIID</sequence>
<dbReference type="Pfam" id="PF07847">
    <property type="entry name" value="PCO_ADO"/>
    <property type="match status" value="1"/>
</dbReference>
<dbReference type="AlphaFoldDB" id="A0A9Q1JZ49"/>
<evidence type="ECO:0000256" key="4">
    <source>
        <dbReference type="ARBA" id="ARBA00022723"/>
    </source>
</evidence>
<organism evidence="9 10">
    <name type="scientific">Carnegiea gigantea</name>
    <dbReference type="NCBI Taxonomy" id="171969"/>
    <lineage>
        <taxon>Eukaryota</taxon>
        <taxon>Viridiplantae</taxon>
        <taxon>Streptophyta</taxon>
        <taxon>Embryophyta</taxon>
        <taxon>Tracheophyta</taxon>
        <taxon>Spermatophyta</taxon>
        <taxon>Magnoliopsida</taxon>
        <taxon>eudicotyledons</taxon>
        <taxon>Gunneridae</taxon>
        <taxon>Pentapetalae</taxon>
        <taxon>Caryophyllales</taxon>
        <taxon>Cactineae</taxon>
        <taxon>Cactaceae</taxon>
        <taxon>Cactoideae</taxon>
        <taxon>Echinocereeae</taxon>
        <taxon>Carnegiea</taxon>
    </lineage>
</organism>
<keyword evidence="6" id="KW-0408">Iron</keyword>
<dbReference type="CDD" id="cd20289">
    <property type="entry name" value="cupin_ADO"/>
    <property type="match status" value="1"/>
</dbReference>
<evidence type="ECO:0000256" key="1">
    <source>
        <dbReference type="ARBA" id="ARBA00001954"/>
    </source>
</evidence>
<comment type="caution">
    <text evidence="9">The sequence shown here is derived from an EMBL/GenBank/DDBJ whole genome shotgun (WGS) entry which is preliminary data.</text>
</comment>
<dbReference type="EMBL" id="JAKOGI010000529">
    <property type="protein sequence ID" value="KAJ8433584.1"/>
    <property type="molecule type" value="Genomic_DNA"/>
</dbReference>
<evidence type="ECO:0000313" key="9">
    <source>
        <dbReference type="EMBL" id="KAJ8433584.1"/>
    </source>
</evidence>
<evidence type="ECO:0000256" key="7">
    <source>
        <dbReference type="ARBA" id="ARBA00024284"/>
    </source>
</evidence>
<keyword evidence="10" id="KW-1185">Reference proteome</keyword>
<gene>
    <name evidence="9" type="ORF">Cgig2_012597</name>
</gene>
<dbReference type="InterPro" id="IPR014710">
    <property type="entry name" value="RmlC-like_jellyroll"/>
</dbReference>
<reference evidence="9" key="1">
    <citation type="submission" date="2022-04" db="EMBL/GenBank/DDBJ databases">
        <title>Carnegiea gigantea Genome sequencing and assembly v2.</title>
        <authorList>
            <person name="Copetti D."/>
            <person name="Sanderson M.J."/>
            <person name="Burquez A."/>
            <person name="Wojciechowski M.F."/>
        </authorList>
    </citation>
    <scope>NUCLEOTIDE SEQUENCE</scope>
    <source>
        <strain evidence="9">SGP5-SGP5p</strain>
        <tissue evidence="9">Aerial part</tissue>
    </source>
</reference>
<dbReference type="GO" id="GO:0017172">
    <property type="term" value="F:cysteine dioxygenase activity"/>
    <property type="evidence" value="ECO:0007669"/>
    <property type="project" value="UniProtKB-EC"/>
</dbReference>
<protein>
    <recommendedName>
        <fullName evidence="3">cysteine dioxygenase</fullName>
        <ecNumber evidence="3">1.13.11.20</ecNumber>
    </recommendedName>
</protein>
<dbReference type="Gene3D" id="2.60.120.10">
    <property type="entry name" value="Jelly Rolls"/>
    <property type="match status" value="1"/>
</dbReference>
<comment type="similarity">
    <text evidence="2">Belongs to the cysteine dioxygenase family.</text>
</comment>
<evidence type="ECO:0000256" key="5">
    <source>
        <dbReference type="ARBA" id="ARBA00023002"/>
    </source>
</evidence>
<dbReference type="InterPro" id="IPR012864">
    <property type="entry name" value="PCO/ADO"/>
</dbReference>
<dbReference type="EC" id="1.13.11.20" evidence="3"/>
<dbReference type="GO" id="GO:0070483">
    <property type="term" value="P:detection of hypoxia"/>
    <property type="evidence" value="ECO:0007669"/>
    <property type="project" value="UniProtKB-ARBA"/>
</dbReference>
<evidence type="ECO:0000256" key="6">
    <source>
        <dbReference type="ARBA" id="ARBA00023004"/>
    </source>
</evidence>
<dbReference type="InterPro" id="IPR011051">
    <property type="entry name" value="RmlC_Cupin_sf"/>
</dbReference>
<evidence type="ECO:0000256" key="2">
    <source>
        <dbReference type="ARBA" id="ARBA00006622"/>
    </source>
</evidence>
<keyword evidence="4" id="KW-0479">Metal-binding</keyword>
<comment type="cofactor">
    <cofactor evidence="1">
        <name>Fe(2+)</name>
        <dbReference type="ChEBI" id="CHEBI:29033"/>
    </cofactor>
</comment>
<keyword evidence="5" id="KW-0560">Oxidoreductase</keyword>
<dbReference type="OrthoDB" id="271433at2759"/>
<dbReference type="SUPFAM" id="SSF51182">
    <property type="entry name" value="RmlC-like cupins"/>
    <property type="match status" value="1"/>
</dbReference>
<comment type="catalytic activity">
    <reaction evidence="7">
        <text>L-cysteine + O2 = 3-sulfino-L-alanine + H(+)</text>
        <dbReference type="Rhea" id="RHEA:20441"/>
        <dbReference type="ChEBI" id="CHEBI:15378"/>
        <dbReference type="ChEBI" id="CHEBI:15379"/>
        <dbReference type="ChEBI" id="CHEBI:35235"/>
        <dbReference type="ChEBI" id="CHEBI:61085"/>
        <dbReference type="EC" id="1.13.11.20"/>
    </reaction>
    <physiologicalReaction direction="left-to-right" evidence="7">
        <dbReference type="Rhea" id="RHEA:20442"/>
    </physiologicalReaction>
</comment>
<evidence type="ECO:0000256" key="3">
    <source>
        <dbReference type="ARBA" id="ARBA00013133"/>
    </source>
</evidence>
<name>A0A9Q1JZ49_9CARY</name>
<feature type="region of interest" description="Disordered" evidence="8">
    <location>
        <begin position="1"/>
        <end position="20"/>
    </location>
</feature>
<evidence type="ECO:0000256" key="8">
    <source>
        <dbReference type="SAM" id="MobiDB-lite"/>
    </source>
</evidence>
<dbReference type="GO" id="GO:0046872">
    <property type="term" value="F:metal ion binding"/>
    <property type="evidence" value="ECO:0007669"/>
    <property type="project" value="UniProtKB-KW"/>
</dbReference>